<reference evidence="2 3" key="1">
    <citation type="submission" date="2013-05" db="EMBL/GenBank/DDBJ databases">
        <title>Genome sequence of Streptomyces sparsogenes DSM 40356.</title>
        <authorList>
            <person name="Coyne S."/>
            <person name="Seebeck F.P."/>
        </authorList>
    </citation>
    <scope>NUCLEOTIDE SEQUENCE [LARGE SCALE GENOMIC DNA]</scope>
    <source>
        <strain evidence="2 3">DSM 40356</strain>
    </source>
</reference>
<dbReference type="AlphaFoldDB" id="A0A1R1SLS6"/>
<dbReference type="Pfam" id="PF04149">
    <property type="entry name" value="DUF397"/>
    <property type="match status" value="1"/>
</dbReference>
<sequence length="136" mass="14426">MSEPARIEYTFEVEKGHPATVTLHHVEGGSAIVVNPTPCAVRISINEVATAEPEQSCRHEPGPALAREAPVAGADDAWFKSSYSGAGQTECVEAAFRPGGIALRDSKDPERAVLAFSARAWGDFLAAVRPREAGRA</sequence>
<keyword evidence="3" id="KW-1185">Reference proteome</keyword>
<feature type="domain" description="DUF397" evidence="1">
    <location>
        <begin position="77"/>
        <end position="129"/>
    </location>
</feature>
<dbReference type="RefSeq" id="WP_079151007.1">
    <property type="nucleotide sequence ID" value="NZ_ASQP01000178.1"/>
</dbReference>
<organism evidence="2 3">
    <name type="scientific">Streptomyces sparsogenes DSM 40356</name>
    <dbReference type="NCBI Taxonomy" id="1331668"/>
    <lineage>
        <taxon>Bacteria</taxon>
        <taxon>Bacillati</taxon>
        <taxon>Actinomycetota</taxon>
        <taxon>Actinomycetes</taxon>
        <taxon>Kitasatosporales</taxon>
        <taxon>Streptomycetaceae</taxon>
        <taxon>Streptomyces</taxon>
    </lineage>
</organism>
<dbReference type="InterPro" id="IPR007278">
    <property type="entry name" value="DUF397"/>
</dbReference>
<dbReference type="STRING" id="67365.GCA_001704635_06578"/>
<proteinExistence type="predicted"/>
<dbReference type="Proteomes" id="UP000186168">
    <property type="component" value="Unassembled WGS sequence"/>
</dbReference>
<accession>A0A1R1SLS6</accession>
<dbReference type="EMBL" id="ASQP01000178">
    <property type="protein sequence ID" value="OMI39177.1"/>
    <property type="molecule type" value="Genomic_DNA"/>
</dbReference>
<protein>
    <recommendedName>
        <fullName evidence="1">DUF397 domain-containing protein</fullName>
    </recommendedName>
</protein>
<dbReference type="GeneID" id="96749130"/>
<gene>
    <name evidence="2" type="ORF">SPAR_12205</name>
</gene>
<evidence type="ECO:0000313" key="3">
    <source>
        <dbReference type="Proteomes" id="UP000186168"/>
    </source>
</evidence>
<evidence type="ECO:0000259" key="1">
    <source>
        <dbReference type="Pfam" id="PF04149"/>
    </source>
</evidence>
<comment type="caution">
    <text evidence="2">The sequence shown here is derived from an EMBL/GenBank/DDBJ whole genome shotgun (WGS) entry which is preliminary data.</text>
</comment>
<evidence type="ECO:0000313" key="2">
    <source>
        <dbReference type="EMBL" id="OMI39177.1"/>
    </source>
</evidence>
<name>A0A1R1SLS6_9ACTN</name>